<dbReference type="InterPro" id="IPR036312">
    <property type="entry name" value="Bifun_inhib/LTP/seed_sf"/>
</dbReference>
<keyword evidence="1" id="KW-0732">Signal</keyword>
<evidence type="ECO:0000313" key="3">
    <source>
        <dbReference type="EMBL" id="PIA45725.1"/>
    </source>
</evidence>
<dbReference type="Pfam" id="PF14368">
    <property type="entry name" value="LTP_2"/>
    <property type="match status" value="1"/>
</dbReference>
<dbReference type="AlphaFoldDB" id="A0A2G5DQC0"/>
<evidence type="ECO:0000256" key="1">
    <source>
        <dbReference type="SAM" id="SignalP"/>
    </source>
</evidence>
<reference evidence="3 4" key="1">
    <citation type="submission" date="2017-09" db="EMBL/GenBank/DDBJ databases">
        <title>WGS assembly of Aquilegia coerulea Goldsmith.</title>
        <authorList>
            <person name="Hodges S."/>
            <person name="Kramer E."/>
            <person name="Nordborg M."/>
            <person name="Tomkins J."/>
            <person name="Borevitz J."/>
            <person name="Derieg N."/>
            <person name="Yan J."/>
            <person name="Mihaltcheva S."/>
            <person name="Hayes R.D."/>
            <person name="Rokhsar D."/>
        </authorList>
    </citation>
    <scope>NUCLEOTIDE SEQUENCE [LARGE SCALE GENOMIC DNA]</scope>
    <source>
        <strain evidence="4">cv. Goldsmith</strain>
    </source>
</reference>
<dbReference type="InterPro" id="IPR016140">
    <property type="entry name" value="Bifunc_inhib/LTP/seed_store"/>
</dbReference>
<evidence type="ECO:0000259" key="2">
    <source>
        <dbReference type="Pfam" id="PF14368"/>
    </source>
</evidence>
<protein>
    <recommendedName>
        <fullName evidence="2">Bifunctional inhibitor/plant lipid transfer protein/seed storage helical domain-containing protein</fullName>
    </recommendedName>
</protein>
<dbReference type="SUPFAM" id="SSF47699">
    <property type="entry name" value="Bifunctional inhibitor/lipid-transfer protein/seed storage 2S albumin"/>
    <property type="match status" value="1"/>
</dbReference>
<dbReference type="PANTHER" id="PTHR33286:SF32">
    <property type="entry name" value="BIFUNCTIONAL INHIBITOR_PLANT LIPID TRANSFER PROTEIN_SEED STORAGE HELICAL DOMAIN-CONTAINING PROTEIN"/>
    <property type="match status" value="1"/>
</dbReference>
<dbReference type="InParanoid" id="A0A2G5DQC0"/>
<dbReference type="EMBL" id="KZ305033">
    <property type="protein sequence ID" value="PIA45725.1"/>
    <property type="molecule type" value="Genomic_DNA"/>
</dbReference>
<dbReference type="STRING" id="218851.A0A2G5DQC0"/>
<dbReference type="Proteomes" id="UP000230069">
    <property type="component" value="Unassembled WGS sequence"/>
</dbReference>
<organism evidence="3 4">
    <name type="scientific">Aquilegia coerulea</name>
    <name type="common">Rocky mountain columbine</name>
    <dbReference type="NCBI Taxonomy" id="218851"/>
    <lineage>
        <taxon>Eukaryota</taxon>
        <taxon>Viridiplantae</taxon>
        <taxon>Streptophyta</taxon>
        <taxon>Embryophyta</taxon>
        <taxon>Tracheophyta</taxon>
        <taxon>Spermatophyta</taxon>
        <taxon>Magnoliopsida</taxon>
        <taxon>Ranunculales</taxon>
        <taxon>Ranunculaceae</taxon>
        <taxon>Thalictroideae</taxon>
        <taxon>Aquilegia</taxon>
    </lineage>
</organism>
<accession>A0A2G5DQC0</accession>
<dbReference type="OrthoDB" id="1885440at2759"/>
<evidence type="ECO:0000313" key="4">
    <source>
        <dbReference type="Proteomes" id="UP000230069"/>
    </source>
</evidence>
<dbReference type="Gene3D" id="1.10.110.10">
    <property type="entry name" value="Plant lipid-transfer and hydrophobic proteins"/>
    <property type="match status" value="1"/>
</dbReference>
<proteinExistence type="predicted"/>
<name>A0A2G5DQC0_AQUCA</name>
<keyword evidence="4" id="KW-1185">Reference proteome</keyword>
<feature type="chain" id="PRO_5013552355" description="Bifunctional inhibitor/plant lipid transfer protein/seed storage helical domain-containing protein" evidence="1">
    <location>
        <begin position="29"/>
        <end position="110"/>
    </location>
</feature>
<feature type="signal peptide" evidence="1">
    <location>
        <begin position="1"/>
        <end position="28"/>
    </location>
</feature>
<feature type="domain" description="Bifunctional inhibitor/plant lipid transfer protein/seed storage helical" evidence="2">
    <location>
        <begin position="20"/>
        <end position="104"/>
    </location>
</feature>
<dbReference type="PANTHER" id="PTHR33286">
    <property type="entry name" value="BIFUNCTIONAL INHIBITOR/LIPID-TRANSFER PROTEIN/SEED STORAGE 2S ALBUMIN SUPERFAMILY PROTEIN"/>
    <property type="match status" value="1"/>
</dbReference>
<sequence length="110" mass="12255">MRGMKGISLVLLLGLGLGLMLEMRMVDAGLNARQCKEERRLGVSACSSIIHGNPTRQCCYRIRVTHVECVCPVITPQLLAFIDIHRLIRIIQGCGRRVPRHFKCGSITTP</sequence>
<gene>
    <name evidence="3" type="ORF">AQUCO_01600160v1</name>
</gene>